<reference evidence="3" key="1">
    <citation type="journal article" date="2014" name="Proc. Natl. Acad. Sci. U.S.A.">
        <title>Extensive sampling of basidiomycete genomes demonstrates inadequacy of the white-rot/brown-rot paradigm for wood decay fungi.</title>
        <authorList>
            <person name="Riley R."/>
            <person name="Salamov A.A."/>
            <person name="Brown D.W."/>
            <person name="Nagy L.G."/>
            <person name="Floudas D."/>
            <person name="Held B.W."/>
            <person name="Levasseur A."/>
            <person name="Lombard V."/>
            <person name="Morin E."/>
            <person name="Otillar R."/>
            <person name="Lindquist E.A."/>
            <person name="Sun H."/>
            <person name="LaButti K.M."/>
            <person name="Schmutz J."/>
            <person name="Jabbour D."/>
            <person name="Luo H."/>
            <person name="Baker S.E."/>
            <person name="Pisabarro A.G."/>
            <person name="Walton J.D."/>
            <person name="Blanchette R.A."/>
            <person name="Henrissat B."/>
            <person name="Martin F."/>
            <person name="Cullen D."/>
            <person name="Hibbett D.S."/>
            <person name="Grigoriev I.V."/>
        </authorList>
    </citation>
    <scope>NUCLEOTIDE SEQUENCE [LARGE SCALE GENOMIC DNA]</scope>
    <source>
        <strain evidence="3">FD-172 SS1</strain>
    </source>
</reference>
<dbReference type="InParanoid" id="A0A067M103"/>
<evidence type="ECO:0000256" key="1">
    <source>
        <dbReference type="SAM" id="MobiDB-lite"/>
    </source>
</evidence>
<sequence>MALGLLSSFSQAYGRPTTASAAHLSHDNRDSARQYKAPSFGGDPALFNLLIAAHTLAMALTPPRSPLQDSLSLDVSHGPLCDNHP</sequence>
<organism evidence="2 3">
    <name type="scientific">Botryobasidium botryosum (strain FD-172 SS1)</name>
    <dbReference type="NCBI Taxonomy" id="930990"/>
    <lineage>
        <taxon>Eukaryota</taxon>
        <taxon>Fungi</taxon>
        <taxon>Dikarya</taxon>
        <taxon>Basidiomycota</taxon>
        <taxon>Agaricomycotina</taxon>
        <taxon>Agaricomycetes</taxon>
        <taxon>Cantharellales</taxon>
        <taxon>Botryobasidiaceae</taxon>
        <taxon>Botryobasidium</taxon>
    </lineage>
</organism>
<dbReference type="HOGENOM" id="CLU_2512341_0_0_1"/>
<evidence type="ECO:0000313" key="2">
    <source>
        <dbReference type="EMBL" id="KDQ09423.1"/>
    </source>
</evidence>
<evidence type="ECO:0000313" key="3">
    <source>
        <dbReference type="Proteomes" id="UP000027195"/>
    </source>
</evidence>
<gene>
    <name evidence="2" type="ORF">BOTBODRAFT_526320</name>
</gene>
<accession>A0A067M103</accession>
<keyword evidence="3" id="KW-1185">Reference proteome</keyword>
<name>A0A067M103_BOTB1</name>
<feature type="compositionally biased region" description="Basic and acidic residues" evidence="1">
    <location>
        <begin position="24"/>
        <end position="33"/>
    </location>
</feature>
<feature type="region of interest" description="Disordered" evidence="1">
    <location>
        <begin position="65"/>
        <end position="85"/>
    </location>
</feature>
<dbReference type="AlphaFoldDB" id="A0A067M103"/>
<protein>
    <submittedName>
        <fullName evidence="2">Uncharacterized protein</fullName>
    </submittedName>
</protein>
<dbReference type="EMBL" id="KL198078">
    <property type="protein sequence ID" value="KDQ09423.1"/>
    <property type="molecule type" value="Genomic_DNA"/>
</dbReference>
<dbReference type="Proteomes" id="UP000027195">
    <property type="component" value="Unassembled WGS sequence"/>
</dbReference>
<proteinExistence type="predicted"/>
<feature type="region of interest" description="Disordered" evidence="1">
    <location>
        <begin position="18"/>
        <end position="37"/>
    </location>
</feature>